<gene>
    <name evidence="2" type="ORF">CWO92_19430</name>
</gene>
<dbReference type="Proteomes" id="UP000233440">
    <property type="component" value="Unassembled WGS sequence"/>
</dbReference>
<feature type="region of interest" description="Disordered" evidence="1">
    <location>
        <begin position="39"/>
        <end position="69"/>
    </location>
</feature>
<keyword evidence="3" id="KW-1185">Reference proteome</keyword>
<comment type="caution">
    <text evidence="2">The sequence shown here is derived from an EMBL/GenBank/DDBJ whole genome shotgun (WGS) entry which is preliminary data.</text>
</comment>
<dbReference type="AlphaFoldDB" id="A0A2N3LFQ3"/>
<sequence>MSGFSGIFYLYCIGWFQNDFKRPTQGKNQVQMVFIRPQKTNAREKPGPIGLYKATKDQHKGKTRSKWSL</sequence>
<organism evidence="2 3">
    <name type="scientific">Heyndrickxia camelliae</name>
    <dbReference type="NCBI Taxonomy" id="1707093"/>
    <lineage>
        <taxon>Bacteria</taxon>
        <taxon>Bacillati</taxon>
        <taxon>Bacillota</taxon>
        <taxon>Bacilli</taxon>
        <taxon>Bacillales</taxon>
        <taxon>Bacillaceae</taxon>
        <taxon>Heyndrickxia</taxon>
    </lineage>
</organism>
<evidence type="ECO:0000256" key="1">
    <source>
        <dbReference type="SAM" id="MobiDB-lite"/>
    </source>
</evidence>
<reference evidence="2 3" key="1">
    <citation type="submission" date="2017-11" db="EMBL/GenBank/DDBJ databases">
        <title>Bacillus camelliae sp. nov., isolated from pu'er tea.</title>
        <authorList>
            <person name="Niu L."/>
        </authorList>
    </citation>
    <scope>NUCLEOTIDE SEQUENCE [LARGE SCALE GENOMIC DNA]</scope>
    <source>
        <strain evidence="2 3">7578-1</strain>
    </source>
</reference>
<evidence type="ECO:0000313" key="2">
    <source>
        <dbReference type="EMBL" id="PKR83353.1"/>
    </source>
</evidence>
<protein>
    <submittedName>
        <fullName evidence="2">Uncharacterized protein</fullName>
    </submittedName>
</protein>
<evidence type="ECO:0000313" key="3">
    <source>
        <dbReference type="Proteomes" id="UP000233440"/>
    </source>
</evidence>
<accession>A0A2N3LFQ3</accession>
<name>A0A2N3LFQ3_9BACI</name>
<proteinExistence type="predicted"/>
<dbReference type="EMBL" id="PIQO01000019">
    <property type="protein sequence ID" value="PKR83353.1"/>
    <property type="molecule type" value="Genomic_DNA"/>
</dbReference>